<reference evidence="3 4" key="1">
    <citation type="submission" date="2013-02" db="EMBL/GenBank/DDBJ databases">
        <title>Genome sequence of Clostridium saccharoperbutylacetonicum N1-4(HMT).</title>
        <authorList>
            <person name="Poehlein A."/>
            <person name="Daniel R."/>
        </authorList>
    </citation>
    <scope>NUCLEOTIDE SEQUENCE [LARGE SCALE GENOMIC DNA]</scope>
    <source>
        <strain evidence="4">N1-4(HMT)</strain>
    </source>
</reference>
<dbReference type="OrthoDB" id="9804960at2"/>
<evidence type="ECO:0000313" key="3">
    <source>
        <dbReference type="EMBL" id="AGF54167.1"/>
    </source>
</evidence>
<dbReference type="RefSeq" id="WP_015390493.1">
    <property type="nucleotide sequence ID" value="NC_020291.1"/>
</dbReference>
<protein>
    <recommendedName>
        <fullName evidence="1">Electron transfer flavoprotein small subunit</fullName>
    </recommendedName>
</protein>
<dbReference type="AlphaFoldDB" id="M1MRE6"/>
<dbReference type="PIRSF" id="PIRSF000090">
    <property type="entry name" value="Beta-ETF"/>
    <property type="match status" value="1"/>
</dbReference>
<dbReference type="Gene3D" id="3.40.50.620">
    <property type="entry name" value="HUPs"/>
    <property type="match status" value="1"/>
</dbReference>
<dbReference type="KEGG" id="csr:Cspa_c03490"/>
<dbReference type="Pfam" id="PF01012">
    <property type="entry name" value="ETF"/>
    <property type="match status" value="1"/>
</dbReference>
<organism evidence="3 4">
    <name type="scientific">Clostridium saccharoperbutylacetonicum N1-4(HMT)</name>
    <dbReference type="NCBI Taxonomy" id="931276"/>
    <lineage>
        <taxon>Bacteria</taxon>
        <taxon>Bacillati</taxon>
        <taxon>Bacillota</taxon>
        <taxon>Clostridia</taxon>
        <taxon>Eubacteriales</taxon>
        <taxon>Clostridiaceae</taxon>
        <taxon>Clostridium</taxon>
    </lineage>
</organism>
<feature type="domain" description="Electron transfer flavoprotein alpha/beta-subunit N-terminal" evidence="2">
    <location>
        <begin position="22"/>
        <end position="213"/>
    </location>
</feature>
<evidence type="ECO:0000313" key="4">
    <source>
        <dbReference type="Proteomes" id="UP000011728"/>
    </source>
</evidence>
<keyword evidence="4" id="KW-1185">Reference proteome</keyword>
<name>M1MRE6_9CLOT</name>
<proteinExistence type="predicted"/>
<dbReference type="PANTHER" id="PTHR21294">
    <property type="entry name" value="ELECTRON TRANSFER FLAVOPROTEIN BETA-SUBUNIT"/>
    <property type="match status" value="1"/>
</dbReference>
<dbReference type="InterPro" id="IPR012255">
    <property type="entry name" value="ETF_b"/>
</dbReference>
<evidence type="ECO:0000256" key="1">
    <source>
        <dbReference type="ARBA" id="ARBA00042002"/>
    </source>
</evidence>
<dbReference type="SUPFAM" id="SSF52402">
    <property type="entry name" value="Adenine nucleotide alpha hydrolases-like"/>
    <property type="match status" value="1"/>
</dbReference>
<dbReference type="InterPro" id="IPR014729">
    <property type="entry name" value="Rossmann-like_a/b/a_fold"/>
</dbReference>
<dbReference type="STRING" id="36745.CLSAP_03440"/>
<evidence type="ECO:0000259" key="2">
    <source>
        <dbReference type="SMART" id="SM00893"/>
    </source>
</evidence>
<dbReference type="HOGENOM" id="CLU_060196_2_1_9"/>
<dbReference type="PANTHER" id="PTHR21294:SF17">
    <property type="entry name" value="PROTEIN FIXA"/>
    <property type="match status" value="1"/>
</dbReference>
<dbReference type="EMBL" id="CP004121">
    <property type="protein sequence ID" value="AGF54167.1"/>
    <property type="molecule type" value="Genomic_DNA"/>
</dbReference>
<dbReference type="SMART" id="SM00893">
    <property type="entry name" value="ETF"/>
    <property type="match status" value="1"/>
</dbReference>
<dbReference type="InterPro" id="IPR014730">
    <property type="entry name" value="ETF_a/b_N"/>
</dbReference>
<accession>M1MRE6</accession>
<dbReference type="GO" id="GO:0009055">
    <property type="term" value="F:electron transfer activity"/>
    <property type="evidence" value="ECO:0007669"/>
    <property type="project" value="InterPro"/>
</dbReference>
<dbReference type="PATRIC" id="fig|931276.5.peg.329"/>
<dbReference type="eggNOG" id="COG2086">
    <property type="taxonomic scope" value="Bacteria"/>
</dbReference>
<dbReference type="InterPro" id="IPR033948">
    <property type="entry name" value="ETF_beta_N"/>
</dbReference>
<dbReference type="CDD" id="cd01714">
    <property type="entry name" value="ETF_beta"/>
    <property type="match status" value="1"/>
</dbReference>
<gene>
    <name evidence="3" type="primary">etfB2</name>
    <name evidence="3" type="ORF">Cspa_c03490</name>
</gene>
<dbReference type="Proteomes" id="UP000011728">
    <property type="component" value="Chromosome"/>
</dbReference>
<sequence length="262" mass="28955">MNILVCIKQVPGTSKVEVDPDTGVLKRDGIDSKMNPYDLYALETALKIKEDEGGTVKVLSMGPNQAMSVIKEAFTMGADGGTLLSDRKFGGADVLATSYTIAQGVKKMGDFELVICGKQTTDGDTAQVGPEMAEWLNIPHVANVKKIVKIEDEFITVEMDMPESIETVKIAYPCLITVDKGIFEPRLPSYKRKLDTQDREITVLSLNELDDKNEMNYGLNGSPTQVERIFPPEVNNDRELWTGNSSELSEKIGCKLKELKFI</sequence>